<sequence length="151" mass="17274">MRTYLAIICFVLFICTVTGRSIASFSDEDGSNDIDQASNRRYINDALRFDRLQKFLGEDNSNDDDDDDNKIDAQFSQTEQESDGETNENVEDDNSADDDREKRHMFNDEDTDNSDVSSNSDNDDENKPNVKILNSESESNDIYDRLNEDAE</sequence>
<keyword evidence="5" id="KW-1185">Reference proteome</keyword>
<dbReference type="Proteomes" id="UP000663877">
    <property type="component" value="Unassembled WGS sequence"/>
</dbReference>
<protein>
    <submittedName>
        <fullName evidence="4">Uncharacterized protein</fullName>
    </submittedName>
</protein>
<dbReference type="AlphaFoldDB" id="A0A815DEE7"/>
<feature type="chain" id="PRO_5036411427" evidence="2">
    <location>
        <begin position="20"/>
        <end position="151"/>
    </location>
</feature>
<proteinExistence type="predicted"/>
<name>A0A815DEE7_9BILA</name>
<feature type="compositionally biased region" description="Basic and acidic residues" evidence="1">
    <location>
        <begin position="97"/>
        <end position="107"/>
    </location>
</feature>
<dbReference type="EMBL" id="CAJNOM010000262">
    <property type="protein sequence ID" value="CAF1297220.1"/>
    <property type="molecule type" value="Genomic_DNA"/>
</dbReference>
<feature type="compositionally biased region" description="Acidic residues" evidence="1">
    <location>
        <begin position="60"/>
        <end position="69"/>
    </location>
</feature>
<keyword evidence="2" id="KW-0732">Signal</keyword>
<evidence type="ECO:0000256" key="1">
    <source>
        <dbReference type="SAM" id="MobiDB-lite"/>
    </source>
</evidence>
<gene>
    <name evidence="3" type="ORF">BJG266_LOCUS22141</name>
    <name evidence="4" type="ORF">QVE165_LOCUS31039</name>
</gene>
<feature type="region of interest" description="Disordered" evidence="1">
    <location>
        <begin position="57"/>
        <end position="151"/>
    </location>
</feature>
<organism evidence="4 5">
    <name type="scientific">Adineta steineri</name>
    <dbReference type="NCBI Taxonomy" id="433720"/>
    <lineage>
        <taxon>Eukaryota</taxon>
        <taxon>Metazoa</taxon>
        <taxon>Spiralia</taxon>
        <taxon>Gnathifera</taxon>
        <taxon>Rotifera</taxon>
        <taxon>Eurotatoria</taxon>
        <taxon>Bdelloidea</taxon>
        <taxon>Adinetida</taxon>
        <taxon>Adinetidae</taxon>
        <taxon>Adineta</taxon>
    </lineage>
</organism>
<dbReference type="EMBL" id="CAJNOI010000136">
    <property type="protein sequence ID" value="CAF1115301.1"/>
    <property type="molecule type" value="Genomic_DNA"/>
</dbReference>
<evidence type="ECO:0000313" key="5">
    <source>
        <dbReference type="Proteomes" id="UP000663832"/>
    </source>
</evidence>
<dbReference type="OrthoDB" id="10368419at2759"/>
<evidence type="ECO:0000313" key="3">
    <source>
        <dbReference type="EMBL" id="CAF1115301.1"/>
    </source>
</evidence>
<dbReference type="Proteomes" id="UP000663832">
    <property type="component" value="Unassembled WGS sequence"/>
</dbReference>
<feature type="compositionally biased region" description="Acidic residues" evidence="1">
    <location>
        <begin position="80"/>
        <end position="96"/>
    </location>
</feature>
<evidence type="ECO:0000256" key="2">
    <source>
        <dbReference type="SAM" id="SignalP"/>
    </source>
</evidence>
<evidence type="ECO:0000313" key="4">
    <source>
        <dbReference type="EMBL" id="CAF1297220.1"/>
    </source>
</evidence>
<accession>A0A815DEE7</accession>
<feature type="compositionally biased region" description="Basic and acidic residues" evidence="1">
    <location>
        <begin position="142"/>
        <end position="151"/>
    </location>
</feature>
<reference evidence="4" key="1">
    <citation type="submission" date="2021-02" db="EMBL/GenBank/DDBJ databases">
        <authorList>
            <person name="Nowell W R."/>
        </authorList>
    </citation>
    <scope>NUCLEOTIDE SEQUENCE</scope>
</reference>
<comment type="caution">
    <text evidence="4">The sequence shown here is derived from an EMBL/GenBank/DDBJ whole genome shotgun (WGS) entry which is preliminary data.</text>
</comment>
<feature type="signal peptide" evidence="2">
    <location>
        <begin position="1"/>
        <end position="19"/>
    </location>
</feature>